<organism evidence="3 4">
    <name type="scientific">Gossypium stocksii</name>
    <dbReference type="NCBI Taxonomy" id="47602"/>
    <lineage>
        <taxon>Eukaryota</taxon>
        <taxon>Viridiplantae</taxon>
        <taxon>Streptophyta</taxon>
        <taxon>Embryophyta</taxon>
        <taxon>Tracheophyta</taxon>
        <taxon>Spermatophyta</taxon>
        <taxon>Magnoliopsida</taxon>
        <taxon>eudicotyledons</taxon>
        <taxon>Gunneridae</taxon>
        <taxon>Pentapetalae</taxon>
        <taxon>rosids</taxon>
        <taxon>malvids</taxon>
        <taxon>Malvales</taxon>
        <taxon>Malvaceae</taxon>
        <taxon>Malvoideae</taxon>
        <taxon>Gossypium</taxon>
    </lineage>
</organism>
<dbReference type="PROSITE" id="PS50158">
    <property type="entry name" value="ZF_CCHC"/>
    <property type="match status" value="1"/>
</dbReference>
<evidence type="ECO:0000313" key="3">
    <source>
        <dbReference type="EMBL" id="KAH1083520.1"/>
    </source>
</evidence>
<sequence>MAVNLDQTQAPSLIPSWKDKLLGVDSSSPGKINGDSIGESEGNFELLEDGVMVDRAVLRVEYEALSTICFSCGRYGHVKEMCTFGVVDRNQESERMVKTVPEV</sequence>
<dbReference type="GO" id="GO:0003676">
    <property type="term" value="F:nucleic acid binding"/>
    <property type="evidence" value="ECO:0007669"/>
    <property type="project" value="InterPro"/>
</dbReference>
<keyword evidence="1" id="KW-0863">Zinc-finger</keyword>
<keyword evidence="1" id="KW-0479">Metal-binding</keyword>
<evidence type="ECO:0000259" key="2">
    <source>
        <dbReference type="PROSITE" id="PS50158"/>
    </source>
</evidence>
<dbReference type="Pfam" id="PF14392">
    <property type="entry name" value="zf-CCHC_4"/>
    <property type="match status" value="1"/>
</dbReference>
<comment type="caution">
    <text evidence="3">The sequence shown here is derived from an EMBL/GenBank/DDBJ whole genome shotgun (WGS) entry which is preliminary data.</text>
</comment>
<dbReference type="EMBL" id="JAIQCV010000007">
    <property type="protein sequence ID" value="KAH1083520.1"/>
    <property type="molecule type" value="Genomic_DNA"/>
</dbReference>
<dbReference type="AlphaFoldDB" id="A0A9D3VHX5"/>
<dbReference type="Proteomes" id="UP000828251">
    <property type="component" value="Unassembled WGS sequence"/>
</dbReference>
<reference evidence="3 4" key="1">
    <citation type="journal article" date="2021" name="Plant Biotechnol. J.">
        <title>Multi-omics assisted identification of the key and species-specific regulatory components of drought-tolerant mechanisms in Gossypium stocksii.</title>
        <authorList>
            <person name="Yu D."/>
            <person name="Ke L."/>
            <person name="Zhang D."/>
            <person name="Wu Y."/>
            <person name="Sun Y."/>
            <person name="Mei J."/>
            <person name="Sun J."/>
            <person name="Sun Y."/>
        </authorList>
    </citation>
    <scope>NUCLEOTIDE SEQUENCE [LARGE SCALE GENOMIC DNA]</scope>
    <source>
        <strain evidence="4">cv. E1</strain>
        <tissue evidence="3">Leaf</tissue>
    </source>
</reference>
<evidence type="ECO:0000313" key="4">
    <source>
        <dbReference type="Proteomes" id="UP000828251"/>
    </source>
</evidence>
<keyword evidence="1" id="KW-0862">Zinc</keyword>
<name>A0A9D3VHX5_9ROSI</name>
<dbReference type="OrthoDB" id="10482692at2759"/>
<dbReference type="InterPro" id="IPR025836">
    <property type="entry name" value="Zn_knuckle_CX2CX4HX4C"/>
</dbReference>
<proteinExistence type="predicted"/>
<gene>
    <name evidence="3" type="ORF">J1N35_023281</name>
</gene>
<keyword evidence="4" id="KW-1185">Reference proteome</keyword>
<dbReference type="InterPro" id="IPR001878">
    <property type="entry name" value="Znf_CCHC"/>
</dbReference>
<dbReference type="GO" id="GO:0008270">
    <property type="term" value="F:zinc ion binding"/>
    <property type="evidence" value="ECO:0007669"/>
    <property type="project" value="UniProtKB-KW"/>
</dbReference>
<accession>A0A9D3VHX5</accession>
<protein>
    <recommendedName>
        <fullName evidence="2">CCHC-type domain-containing protein</fullName>
    </recommendedName>
</protein>
<feature type="domain" description="CCHC-type" evidence="2">
    <location>
        <begin position="69"/>
        <end position="82"/>
    </location>
</feature>
<evidence type="ECO:0000256" key="1">
    <source>
        <dbReference type="PROSITE-ProRule" id="PRU00047"/>
    </source>
</evidence>